<reference evidence="11" key="1">
    <citation type="submission" date="2025-08" db="UniProtKB">
        <authorList>
            <consortium name="RefSeq"/>
        </authorList>
    </citation>
    <scope>IDENTIFICATION</scope>
    <source>
        <tissue evidence="11">Gonads</tissue>
    </source>
</reference>
<dbReference type="GO" id="GO:0005802">
    <property type="term" value="C:trans-Golgi network"/>
    <property type="evidence" value="ECO:0007669"/>
    <property type="project" value="TreeGrafter"/>
</dbReference>
<keyword evidence="6" id="KW-0472">Membrane</keyword>
<evidence type="ECO:0000256" key="5">
    <source>
        <dbReference type="ARBA" id="ARBA00022989"/>
    </source>
</evidence>
<feature type="chain" id="PRO_5010160927" evidence="8">
    <location>
        <begin position="25"/>
        <end position="247"/>
    </location>
</feature>
<keyword evidence="4 8" id="KW-0732">Signal</keyword>
<feature type="signal peptide" evidence="8">
    <location>
        <begin position="1"/>
        <end position="24"/>
    </location>
</feature>
<feature type="domain" description="MRH" evidence="9">
    <location>
        <begin position="28"/>
        <end position="169"/>
    </location>
</feature>
<dbReference type="Proteomes" id="UP000085678">
    <property type="component" value="Unplaced"/>
</dbReference>
<name>A0A1S3HKQ0_LINAN</name>
<keyword evidence="10" id="KW-1185">Reference proteome</keyword>
<evidence type="ECO:0000313" key="10">
    <source>
        <dbReference type="Proteomes" id="UP000085678"/>
    </source>
</evidence>
<evidence type="ECO:0000256" key="3">
    <source>
        <dbReference type="ARBA" id="ARBA00022692"/>
    </source>
</evidence>
<keyword evidence="3" id="KW-0812">Transmembrane</keyword>
<evidence type="ECO:0000313" key="11">
    <source>
        <dbReference type="RefSeq" id="XP_013386690.1"/>
    </source>
</evidence>
<dbReference type="OrthoDB" id="29460at2759"/>
<dbReference type="KEGG" id="lak:106156127"/>
<accession>A0A1S3HKQ0</accession>
<keyword evidence="2" id="KW-0813">Transport</keyword>
<keyword evidence="5" id="KW-1133">Transmembrane helix</keyword>
<dbReference type="SUPFAM" id="SSF50911">
    <property type="entry name" value="Mannose 6-phosphate receptor domain"/>
    <property type="match status" value="1"/>
</dbReference>
<dbReference type="PROSITE" id="PS51914">
    <property type="entry name" value="MRH"/>
    <property type="match status" value="1"/>
</dbReference>
<dbReference type="PANTHER" id="PTHR15071:SF0">
    <property type="entry name" value="MANNOSE 6-PHOSPHATE RECEPTOR-LIKE PROTEIN 1"/>
    <property type="match status" value="1"/>
</dbReference>
<dbReference type="RefSeq" id="XP_013386690.1">
    <property type="nucleotide sequence ID" value="XM_013531236.1"/>
</dbReference>
<dbReference type="GO" id="GO:0000139">
    <property type="term" value="C:Golgi membrane"/>
    <property type="evidence" value="ECO:0007669"/>
    <property type="project" value="UniProtKB-SubCell"/>
</dbReference>
<organism evidence="10 11">
    <name type="scientific">Lingula anatina</name>
    <name type="common">Brachiopod</name>
    <name type="synonym">Lingula unguis</name>
    <dbReference type="NCBI Taxonomy" id="7574"/>
    <lineage>
        <taxon>Eukaryota</taxon>
        <taxon>Metazoa</taxon>
        <taxon>Spiralia</taxon>
        <taxon>Lophotrochozoa</taxon>
        <taxon>Brachiopoda</taxon>
        <taxon>Linguliformea</taxon>
        <taxon>Lingulata</taxon>
        <taxon>Lingulida</taxon>
        <taxon>Linguloidea</taxon>
        <taxon>Lingulidae</taxon>
        <taxon>Lingula</taxon>
    </lineage>
</organism>
<evidence type="ECO:0000256" key="1">
    <source>
        <dbReference type="ARBA" id="ARBA00004308"/>
    </source>
</evidence>
<evidence type="ECO:0000256" key="6">
    <source>
        <dbReference type="ARBA" id="ARBA00023136"/>
    </source>
</evidence>
<comment type="subcellular location">
    <subcellularLocation>
        <location evidence="1">Endomembrane system</location>
    </subcellularLocation>
</comment>
<evidence type="ECO:0000256" key="7">
    <source>
        <dbReference type="ARBA" id="ARBA00023157"/>
    </source>
</evidence>
<dbReference type="Gene3D" id="2.70.130.10">
    <property type="entry name" value="Mannose-6-phosphate receptor binding domain"/>
    <property type="match status" value="1"/>
</dbReference>
<keyword evidence="7" id="KW-1015">Disulfide bond</keyword>
<dbReference type="GO" id="GO:0010008">
    <property type="term" value="C:endosome membrane"/>
    <property type="evidence" value="ECO:0007669"/>
    <property type="project" value="UniProtKB-SubCell"/>
</dbReference>
<dbReference type="InterPro" id="IPR009011">
    <property type="entry name" value="Man6P_isomerase_rcpt-bd_dom_sf"/>
</dbReference>
<dbReference type="InterPro" id="IPR044865">
    <property type="entry name" value="MRH_dom"/>
</dbReference>
<dbReference type="AlphaFoldDB" id="A0A1S3HKQ0"/>
<proteinExistence type="predicted"/>
<evidence type="ECO:0000259" key="9">
    <source>
        <dbReference type="PROSITE" id="PS51914"/>
    </source>
</evidence>
<dbReference type="PANTHER" id="PTHR15071">
    <property type="entry name" value="MANNOSE-6-PHOSPHATE RECEPTOR FAMILY MEMBER"/>
    <property type="match status" value="1"/>
</dbReference>
<dbReference type="GeneID" id="106156127"/>
<sequence>MKMFYKSISIRLMAVLTLVAAVGGILNIDCIKKTACSCEINGDIIDLTPLANKNNTPRFKDVQGTEPDSQFSWNPCYPFSEGVGCTNVSACQKQEWATYAIGKQESAEFINDPINGLTIHYQAIDTVGVTRDSYISIDCGPTVGELTVQGEKTVTKYYMTLKTKYACIAGSGPMGGPKTGSGPIDELNGESGLLGGLRAGSGPIGGLSAGGSFIIIGAKPLPVLKGLRSLVDHLTTPYPLKYEQQVT</sequence>
<gene>
    <name evidence="11" type="primary">LOC106156127</name>
</gene>
<evidence type="ECO:0000256" key="8">
    <source>
        <dbReference type="SAM" id="SignalP"/>
    </source>
</evidence>
<dbReference type="InParanoid" id="A0A1S3HKQ0"/>
<evidence type="ECO:0000256" key="2">
    <source>
        <dbReference type="ARBA" id="ARBA00022448"/>
    </source>
</evidence>
<evidence type="ECO:0000256" key="4">
    <source>
        <dbReference type="ARBA" id="ARBA00022729"/>
    </source>
</evidence>
<protein>
    <submittedName>
        <fullName evidence="11">Uncharacterized protein LOC106156127</fullName>
    </submittedName>
</protein>